<sequence>MRVGDAVIGVLVVILGLAVSWSAWSLPNLPNQSYGAATFPVAIGICLMGLGAVMAITGVTRGNGFTLAAEGWGRSPGSWLRLALVVVLIVIFVMVADKLGFLIAGTGLMFALLVTFRTNVFVALLVSPVATYVVAWAFGNLLRVPLPRGLLSSLW</sequence>
<feature type="transmembrane region" description="Helical" evidence="1">
    <location>
        <begin position="6"/>
        <end position="24"/>
    </location>
</feature>
<accession>A0A8B2NM59</accession>
<feature type="transmembrane region" description="Helical" evidence="1">
    <location>
        <begin position="79"/>
        <end position="96"/>
    </location>
</feature>
<feature type="transmembrane region" description="Helical" evidence="1">
    <location>
        <begin position="36"/>
        <end position="59"/>
    </location>
</feature>
<dbReference type="AlphaFoldDB" id="A0A8B2NM59"/>
<evidence type="ECO:0000313" key="4">
    <source>
        <dbReference type="Proteomes" id="UP000249590"/>
    </source>
</evidence>
<gene>
    <name evidence="3" type="ORF">DLJ53_15775</name>
</gene>
<dbReference type="Proteomes" id="UP000249590">
    <property type="component" value="Unassembled WGS sequence"/>
</dbReference>
<protein>
    <recommendedName>
        <fullName evidence="2">DUF1468 domain-containing protein</fullName>
    </recommendedName>
</protein>
<organism evidence="3 4">
    <name type="scientific">Acuticoccus sediminis</name>
    <dbReference type="NCBI Taxonomy" id="2184697"/>
    <lineage>
        <taxon>Bacteria</taxon>
        <taxon>Pseudomonadati</taxon>
        <taxon>Pseudomonadota</taxon>
        <taxon>Alphaproteobacteria</taxon>
        <taxon>Hyphomicrobiales</taxon>
        <taxon>Amorphaceae</taxon>
        <taxon>Acuticoccus</taxon>
    </lineage>
</organism>
<comment type="caution">
    <text evidence="3">The sequence shown here is derived from an EMBL/GenBank/DDBJ whole genome shotgun (WGS) entry which is preliminary data.</text>
</comment>
<dbReference type="OrthoDB" id="6174504at2"/>
<keyword evidence="1" id="KW-0812">Transmembrane</keyword>
<keyword evidence="1" id="KW-0472">Membrane</keyword>
<proteinExistence type="predicted"/>
<dbReference type="Pfam" id="PF07331">
    <property type="entry name" value="TctB"/>
    <property type="match status" value="1"/>
</dbReference>
<keyword evidence="4" id="KW-1185">Reference proteome</keyword>
<feature type="transmembrane region" description="Helical" evidence="1">
    <location>
        <begin position="108"/>
        <end position="138"/>
    </location>
</feature>
<evidence type="ECO:0000256" key="1">
    <source>
        <dbReference type="SAM" id="Phobius"/>
    </source>
</evidence>
<dbReference type="RefSeq" id="WP_111346891.1">
    <property type="nucleotide sequence ID" value="NZ_QHHQ01000003.1"/>
</dbReference>
<evidence type="ECO:0000313" key="3">
    <source>
        <dbReference type="EMBL" id="RAI00707.1"/>
    </source>
</evidence>
<evidence type="ECO:0000259" key="2">
    <source>
        <dbReference type="Pfam" id="PF07331"/>
    </source>
</evidence>
<keyword evidence="1" id="KW-1133">Transmembrane helix</keyword>
<dbReference type="EMBL" id="QHHQ01000003">
    <property type="protein sequence ID" value="RAI00707.1"/>
    <property type="molecule type" value="Genomic_DNA"/>
</dbReference>
<dbReference type="InterPro" id="IPR009936">
    <property type="entry name" value="DUF1468"/>
</dbReference>
<name>A0A8B2NM59_9HYPH</name>
<reference evidence="3 4" key="1">
    <citation type="submission" date="2018-05" db="EMBL/GenBank/DDBJ databases">
        <title>Acuticoccus sediminis sp. nov., isolated from deep-sea sediment of Indian Ocean.</title>
        <authorList>
            <person name="Liu X."/>
            <person name="Lai Q."/>
            <person name="Du Y."/>
            <person name="Sun F."/>
            <person name="Zhang X."/>
            <person name="Wang S."/>
            <person name="Shao Z."/>
        </authorList>
    </citation>
    <scope>NUCLEOTIDE SEQUENCE [LARGE SCALE GENOMIC DNA]</scope>
    <source>
        <strain evidence="3 4">PTG4-2</strain>
    </source>
</reference>
<feature type="domain" description="DUF1468" evidence="2">
    <location>
        <begin position="7"/>
        <end position="147"/>
    </location>
</feature>